<accession>A0A498I0E3</accession>
<keyword evidence="2" id="KW-1185">Reference proteome</keyword>
<gene>
    <name evidence="1" type="ORF">DVH24_019974</name>
</gene>
<evidence type="ECO:0000313" key="1">
    <source>
        <dbReference type="EMBL" id="RXH77086.1"/>
    </source>
</evidence>
<protein>
    <recommendedName>
        <fullName evidence="3">Late embryogenesis abundant protein LEA-2 subgroup domain-containing protein</fullName>
    </recommendedName>
</protein>
<organism evidence="1 2">
    <name type="scientific">Malus domestica</name>
    <name type="common">Apple</name>
    <name type="synonym">Pyrus malus</name>
    <dbReference type="NCBI Taxonomy" id="3750"/>
    <lineage>
        <taxon>Eukaryota</taxon>
        <taxon>Viridiplantae</taxon>
        <taxon>Streptophyta</taxon>
        <taxon>Embryophyta</taxon>
        <taxon>Tracheophyta</taxon>
        <taxon>Spermatophyta</taxon>
        <taxon>Magnoliopsida</taxon>
        <taxon>eudicotyledons</taxon>
        <taxon>Gunneridae</taxon>
        <taxon>Pentapetalae</taxon>
        <taxon>rosids</taxon>
        <taxon>fabids</taxon>
        <taxon>Rosales</taxon>
        <taxon>Rosaceae</taxon>
        <taxon>Amygdaloideae</taxon>
        <taxon>Maleae</taxon>
        <taxon>Malus</taxon>
    </lineage>
</organism>
<evidence type="ECO:0000313" key="2">
    <source>
        <dbReference type="Proteomes" id="UP000290289"/>
    </source>
</evidence>
<sequence length="151" mass="17159">MANQNNFFGAFPLLQQCIRLGDSFHQKKLRWLRRPNRFIHQPQQPMIIVITVISLTVMKVKTLKVRLSNINVQELTSVPVTPSFDTKFTTQIRVKSTNWGPYKFDASTVSFLYRGAAVRQVVIPKSKAGMLSTKKINVAVTLNSNKLNAKI</sequence>
<dbReference type="EMBL" id="RDQH01000340">
    <property type="protein sequence ID" value="RXH77086.1"/>
    <property type="molecule type" value="Genomic_DNA"/>
</dbReference>
<dbReference type="Proteomes" id="UP000290289">
    <property type="component" value="Chromosome 14"/>
</dbReference>
<name>A0A498I0E3_MALDO</name>
<dbReference type="InterPro" id="IPR055301">
    <property type="entry name" value="Lea14-like_2"/>
</dbReference>
<proteinExistence type="predicted"/>
<comment type="caution">
    <text evidence="1">The sequence shown here is derived from an EMBL/GenBank/DDBJ whole genome shotgun (WGS) entry which is preliminary data.</text>
</comment>
<dbReference type="PANTHER" id="PTHR31852">
    <property type="entry name" value="LATE EMBRYOGENESIS ABUNDANT (LEA) HYDROXYPROLINE-RICH GLYCOPROTEIN FAMILY"/>
    <property type="match status" value="1"/>
</dbReference>
<reference evidence="1 2" key="1">
    <citation type="submission" date="2018-10" db="EMBL/GenBank/DDBJ databases">
        <title>A high-quality apple genome assembly.</title>
        <authorList>
            <person name="Hu J."/>
        </authorList>
    </citation>
    <scope>NUCLEOTIDE SEQUENCE [LARGE SCALE GENOMIC DNA]</scope>
    <source>
        <strain evidence="2">cv. HFTH1</strain>
        <tissue evidence="1">Young leaf</tissue>
    </source>
</reference>
<evidence type="ECO:0008006" key="3">
    <source>
        <dbReference type="Google" id="ProtNLM"/>
    </source>
</evidence>
<dbReference type="AlphaFoldDB" id="A0A498I0E3"/>